<sequence>MAVRTTLARSIVIALAACSGRVYAEQFTYSLYLTGEHSDNAALTTSNPISTNVIAPGATFAYTEQGSAVQANVDGNLEYRDYTNSAFASQTLGQLNGVVNWAAIPHRLDFTMQDFAGVAPVNSLAANAPGNQQQTNVLALGPTLHFRLGEGMTGDAELHYINSYASRVDQFNSSRGQAALRLYRDLSATDQLSGNVEYEHVNFNSSTAGSNYDDYAAYLRYTSRLTKLSIDADVGWSNIDFTDGGSHDSPLVRLILGWSLTPRSTITVNGAYQYADAAQDMLGPTNVNVGGELVPLEPLSQTIDQTRGGTIGVGNVVINSDVYKESSIAGTYSYRDERTNFSVVPSYSKLNYINTTTLDQVGKGLGFTLDYKITQHVSLTGFAAGERVTYDNIDRHDKNYRFGLGFNHEFTTHWNWGASYVRQIQHSDAVGQSYHENAYFLTLVYKR</sequence>
<accession>A0A370K335</accession>
<comment type="caution">
    <text evidence="2">The sequence shown here is derived from an EMBL/GenBank/DDBJ whole genome shotgun (WGS) entry which is preliminary data.</text>
</comment>
<dbReference type="OrthoDB" id="5979319at2"/>
<feature type="chain" id="PRO_5016613267" description="Outer membrane protein beta-barrel domain-containing protein" evidence="1">
    <location>
        <begin position="25"/>
        <end position="447"/>
    </location>
</feature>
<reference evidence="2 3" key="1">
    <citation type="submission" date="2018-07" db="EMBL/GenBank/DDBJ databases">
        <title>Dyella solisilvae sp. nov., isolated from the pine and broad-leaved mixed forest soil.</title>
        <authorList>
            <person name="Gao Z."/>
            <person name="Qiu L."/>
        </authorList>
    </citation>
    <scope>NUCLEOTIDE SEQUENCE [LARGE SCALE GENOMIC DNA]</scope>
    <source>
        <strain evidence="2 3">DHG54</strain>
    </source>
</reference>
<evidence type="ECO:0000313" key="3">
    <source>
        <dbReference type="Proteomes" id="UP000254711"/>
    </source>
</evidence>
<protein>
    <recommendedName>
        <fullName evidence="4">Outer membrane protein beta-barrel domain-containing protein</fullName>
    </recommendedName>
</protein>
<keyword evidence="3" id="KW-1185">Reference proteome</keyword>
<keyword evidence="1" id="KW-0732">Signal</keyword>
<name>A0A370K335_9GAMM</name>
<gene>
    <name evidence="2" type="ORF">DVT68_18275</name>
</gene>
<evidence type="ECO:0000256" key="1">
    <source>
        <dbReference type="SAM" id="SignalP"/>
    </source>
</evidence>
<proteinExistence type="predicted"/>
<feature type="signal peptide" evidence="1">
    <location>
        <begin position="1"/>
        <end position="24"/>
    </location>
</feature>
<organism evidence="2 3">
    <name type="scientific">Dyella solisilvae</name>
    <dbReference type="NCBI Taxonomy" id="1920168"/>
    <lineage>
        <taxon>Bacteria</taxon>
        <taxon>Pseudomonadati</taxon>
        <taxon>Pseudomonadota</taxon>
        <taxon>Gammaproteobacteria</taxon>
        <taxon>Lysobacterales</taxon>
        <taxon>Rhodanobacteraceae</taxon>
        <taxon>Dyella</taxon>
    </lineage>
</organism>
<evidence type="ECO:0000313" key="2">
    <source>
        <dbReference type="EMBL" id="RDI97039.1"/>
    </source>
</evidence>
<dbReference type="RefSeq" id="WP_114826653.1">
    <property type="nucleotide sequence ID" value="NZ_QQSY01000007.1"/>
</dbReference>
<dbReference type="Proteomes" id="UP000254711">
    <property type="component" value="Unassembled WGS sequence"/>
</dbReference>
<dbReference type="AlphaFoldDB" id="A0A370K335"/>
<dbReference type="EMBL" id="QQSY01000007">
    <property type="protein sequence ID" value="RDI97039.1"/>
    <property type="molecule type" value="Genomic_DNA"/>
</dbReference>
<evidence type="ECO:0008006" key="4">
    <source>
        <dbReference type="Google" id="ProtNLM"/>
    </source>
</evidence>